<dbReference type="EMBL" id="CM001748">
    <property type="protein sequence ID" value="KJB60422.1"/>
    <property type="molecule type" value="Genomic_DNA"/>
</dbReference>
<protein>
    <recommendedName>
        <fullName evidence="5">Transmembrane protein</fullName>
    </recommendedName>
</protein>
<dbReference type="KEGG" id="gra:105771116"/>
<dbReference type="AlphaFoldDB" id="A0A0D2QQU9"/>
<evidence type="ECO:0000313" key="3">
    <source>
        <dbReference type="EMBL" id="KJB60422.1"/>
    </source>
</evidence>
<dbReference type="OrthoDB" id="1922241at2759"/>
<proteinExistence type="predicted"/>
<evidence type="ECO:0000256" key="1">
    <source>
        <dbReference type="SAM" id="MobiDB-lite"/>
    </source>
</evidence>
<keyword evidence="4" id="KW-1185">Reference proteome</keyword>
<keyword evidence="2" id="KW-0472">Membrane</keyword>
<feature type="transmembrane region" description="Helical" evidence="2">
    <location>
        <begin position="136"/>
        <end position="157"/>
    </location>
</feature>
<reference evidence="3 4" key="1">
    <citation type="journal article" date="2012" name="Nature">
        <title>Repeated polyploidization of Gossypium genomes and the evolution of spinnable cotton fibres.</title>
        <authorList>
            <person name="Paterson A.H."/>
            <person name="Wendel J.F."/>
            <person name="Gundlach H."/>
            <person name="Guo H."/>
            <person name="Jenkins J."/>
            <person name="Jin D."/>
            <person name="Llewellyn D."/>
            <person name="Showmaker K.C."/>
            <person name="Shu S."/>
            <person name="Udall J."/>
            <person name="Yoo M.J."/>
            <person name="Byers R."/>
            <person name="Chen W."/>
            <person name="Doron-Faigenboim A."/>
            <person name="Duke M.V."/>
            <person name="Gong L."/>
            <person name="Grimwood J."/>
            <person name="Grover C."/>
            <person name="Grupp K."/>
            <person name="Hu G."/>
            <person name="Lee T.H."/>
            <person name="Li J."/>
            <person name="Lin L."/>
            <person name="Liu T."/>
            <person name="Marler B.S."/>
            <person name="Page J.T."/>
            <person name="Roberts A.W."/>
            <person name="Romanel E."/>
            <person name="Sanders W.S."/>
            <person name="Szadkowski E."/>
            <person name="Tan X."/>
            <person name="Tang H."/>
            <person name="Xu C."/>
            <person name="Wang J."/>
            <person name="Wang Z."/>
            <person name="Zhang D."/>
            <person name="Zhang L."/>
            <person name="Ashrafi H."/>
            <person name="Bedon F."/>
            <person name="Bowers J.E."/>
            <person name="Brubaker C.L."/>
            <person name="Chee P.W."/>
            <person name="Das S."/>
            <person name="Gingle A.R."/>
            <person name="Haigler C.H."/>
            <person name="Harker D."/>
            <person name="Hoffmann L.V."/>
            <person name="Hovav R."/>
            <person name="Jones D.C."/>
            <person name="Lemke C."/>
            <person name="Mansoor S."/>
            <person name="ur Rahman M."/>
            <person name="Rainville L.N."/>
            <person name="Rambani A."/>
            <person name="Reddy U.K."/>
            <person name="Rong J.K."/>
            <person name="Saranga Y."/>
            <person name="Scheffler B.E."/>
            <person name="Scheffler J.A."/>
            <person name="Stelly D.M."/>
            <person name="Triplett B.A."/>
            <person name="Van Deynze A."/>
            <person name="Vaslin M.F."/>
            <person name="Waghmare V.N."/>
            <person name="Walford S.A."/>
            <person name="Wright R.J."/>
            <person name="Zaki E.A."/>
            <person name="Zhang T."/>
            <person name="Dennis E.S."/>
            <person name="Mayer K.F."/>
            <person name="Peterson D.G."/>
            <person name="Rokhsar D.S."/>
            <person name="Wang X."/>
            <person name="Schmutz J."/>
        </authorList>
    </citation>
    <scope>NUCLEOTIDE SEQUENCE [LARGE SCALE GENOMIC DNA]</scope>
</reference>
<dbReference type="Gramene" id="KJB60422">
    <property type="protein sequence ID" value="KJB60422"/>
    <property type="gene ID" value="B456_009G304500"/>
</dbReference>
<dbReference type="Proteomes" id="UP000032304">
    <property type="component" value="Chromosome 9"/>
</dbReference>
<accession>A0A0D2QQU9</accession>
<keyword evidence="2" id="KW-0812">Transmembrane</keyword>
<keyword evidence="2" id="KW-1133">Transmembrane helix</keyword>
<dbReference type="STRING" id="29730.A0A0D2QQU9"/>
<dbReference type="PANTHER" id="PTHR36789:SF1">
    <property type="entry name" value="TRANSMEMBRANE PROTEIN"/>
    <property type="match status" value="1"/>
</dbReference>
<evidence type="ECO:0000313" key="4">
    <source>
        <dbReference type="Proteomes" id="UP000032304"/>
    </source>
</evidence>
<gene>
    <name evidence="3" type="ORF">B456_009G304500</name>
</gene>
<evidence type="ECO:0000256" key="2">
    <source>
        <dbReference type="SAM" id="Phobius"/>
    </source>
</evidence>
<dbReference type="OMA" id="LINIKWG"/>
<organism evidence="3 4">
    <name type="scientific">Gossypium raimondii</name>
    <name type="common">Peruvian cotton</name>
    <name type="synonym">Gossypium klotzschianum subsp. raimondii</name>
    <dbReference type="NCBI Taxonomy" id="29730"/>
    <lineage>
        <taxon>Eukaryota</taxon>
        <taxon>Viridiplantae</taxon>
        <taxon>Streptophyta</taxon>
        <taxon>Embryophyta</taxon>
        <taxon>Tracheophyta</taxon>
        <taxon>Spermatophyta</taxon>
        <taxon>Magnoliopsida</taxon>
        <taxon>eudicotyledons</taxon>
        <taxon>Gunneridae</taxon>
        <taxon>Pentapetalae</taxon>
        <taxon>rosids</taxon>
        <taxon>malvids</taxon>
        <taxon>Malvales</taxon>
        <taxon>Malvaceae</taxon>
        <taxon>Malvoideae</taxon>
        <taxon>Gossypium</taxon>
    </lineage>
</organism>
<name>A0A0D2QQU9_GOSRA</name>
<sequence>MLGLVSCIHPQIPSTSPNLYFNFKYAPVFLKPQIHIPKRPPRSFLFAQNGNKDDLTKQPNKKPQGEEKQSKVPPEGSFNGNDGGESRNEGRSMFNFRLGDLLDPDPDNIVALGLTGLLTWASVQVLWQLFLISGAILLAALKYSFIAALLLFILITLL</sequence>
<feature type="region of interest" description="Disordered" evidence="1">
    <location>
        <begin position="47"/>
        <end position="90"/>
    </location>
</feature>
<dbReference type="PANTHER" id="PTHR36789">
    <property type="entry name" value="TRANSMEMBRANE PROTEIN"/>
    <property type="match status" value="1"/>
</dbReference>
<evidence type="ECO:0008006" key="5">
    <source>
        <dbReference type="Google" id="ProtNLM"/>
    </source>
</evidence>
<dbReference type="eggNOG" id="ENOG502S432">
    <property type="taxonomic scope" value="Eukaryota"/>
</dbReference>